<comment type="caution">
    <text evidence="2">The sequence shown here is derived from an EMBL/GenBank/DDBJ whole genome shotgun (WGS) entry which is preliminary data.</text>
</comment>
<feature type="region of interest" description="Disordered" evidence="1">
    <location>
        <begin position="91"/>
        <end position="164"/>
    </location>
</feature>
<proteinExistence type="predicted"/>
<feature type="compositionally biased region" description="Basic and acidic residues" evidence="1">
    <location>
        <begin position="91"/>
        <end position="103"/>
    </location>
</feature>
<sequence>MTEEVTAQRASLSQALEARRKAEGELSELREDSSSQIAHLVESLEQKSKAVEQLTMSLEDEREEIKALKRKHTSSTKDLQRQIAHCKRRMEHLESQVPPDREPPATLPITEGSRASSHSSIDALPPSTLLTHHHPHRASSSPPEDGELSVQHSERALSPGGGSGGGLMFQGVLDQEKRLLVEKICSLKRDMARCEERVEFFESHSHQLTEDIQRKSKIIQDFIMREQTGALAPPSIDEHKVRHSRRHGIMASVFSGARPHNSDVNLDLSVEMNRKMQSVLEDTLLKNITLKESIDTLGQEIQRLSSQLQAYETASR</sequence>
<dbReference type="AlphaFoldDB" id="A0AA35X7Q6"/>
<evidence type="ECO:0000256" key="1">
    <source>
        <dbReference type="SAM" id="MobiDB-lite"/>
    </source>
</evidence>
<dbReference type="InterPro" id="IPR038830">
    <property type="entry name" value="CCDC186"/>
</dbReference>
<dbReference type="PANTHER" id="PTHR18911">
    <property type="entry name" value="CTCL TUMOR ANTIGEN HD-CL-01"/>
    <property type="match status" value="1"/>
</dbReference>
<protein>
    <submittedName>
        <fullName evidence="2">Coiled-coil domain-containing protein 186</fullName>
    </submittedName>
</protein>
<organism evidence="2 3">
    <name type="scientific">Geodia barretti</name>
    <name type="common">Barrett's horny sponge</name>
    <dbReference type="NCBI Taxonomy" id="519541"/>
    <lineage>
        <taxon>Eukaryota</taxon>
        <taxon>Metazoa</taxon>
        <taxon>Porifera</taxon>
        <taxon>Demospongiae</taxon>
        <taxon>Heteroscleromorpha</taxon>
        <taxon>Tetractinellida</taxon>
        <taxon>Astrophorina</taxon>
        <taxon>Geodiidae</taxon>
        <taxon>Geodia</taxon>
    </lineage>
</organism>
<accession>A0AA35X7Q6</accession>
<dbReference type="GO" id="GO:0005802">
    <property type="term" value="C:trans-Golgi network"/>
    <property type="evidence" value="ECO:0007669"/>
    <property type="project" value="TreeGrafter"/>
</dbReference>
<reference evidence="2" key="1">
    <citation type="submission" date="2023-03" db="EMBL/GenBank/DDBJ databases">
        <authorList>
            <person name="Steffen K."/>
            <person name="Cardenas P."/>
        </authorList>
    </citation>
    <scope>NUCLEOTIDE SEQUENCE</scope>
</reference>
<gene>
    <name evidence="2" type="ORF">GBAR_LOCUS22957</name>
</gene>
<keyword evidence="3" id="KW-1185">Reference proteome</keyword>
<dbReference type="PANTHER" id="PTHR18911:SF5">
    <property type="entry name" value="COILED-COIL DOMAIN-CONTAINING PROTEIN 186"/>
    <property type="match status" value="1"/>
</dbReference>
<name>A0AA35X7Q6_GEOBA</name>
<dbReference type="EMBL" id="CASHTH010003177">
    <property type="protein sequence ID" value="CAI8041290.1"/>
    <property type="molecule type" value="Genomic_DNA"/>
</dbReference>
<dbReference type="Proteomes" id="UP001174909">
    <property type="component" value="Unassembled WGS sequence"/>
</dbReference>
<evidence type="ECO:0000313" key="2">
    <source>
        <dbReference type="EMBL" id="CAI8041290.1"/>
    </source>
</evidence>
<dbReference type="GO" id="GO:0099518">
    <property type="term" value="P:vesicle cytoskeletal trafficking"/>
    <property type="evidence" value="ECO:0007669"/>
    <property type="project" value="TreeGrafter"/>
</dbReference>
<evidence type="ECO:0000313" key="3">
    <source>
        <dbReference type="Proteomes" id="UP001174909"/>
    </source>
</evidence>
<dbReference type="GO" id="GO:0031267">
    <property type="term" value="F:small GTPase binding"/>
    <property type="evidence" value="ECO:0007669"/>
    <property type="project" value="TreeGrafter"/>
</dbReference>